<sequence>MNIEERIVQFVQLAAITIIFYICYQILYPFIAAILFAMVMCISTWPLYQY</sequence>
<keyword evidence="3" id="KW-1185">Reference proteome</keyword>
<keyword evidence="1" id="KW-0812">Transmembrane</keyword>
<evidence type="ECO:0000256" key="1">
    <source>
        <dbReference type="SAM" id="Phobius"/>
    </source>
</evidence>
<gene>
    <name evidence="2" type="ORF">SAMN05421863_10988</name>
</gene>
<proteinExistence type="predicted"/>
<keyword evidence="1" id="KW-1133">Transmembrane helix</keyword>
<keyword evidence="1" id="KW-0472">Membrane</keyword>
<organism evidence="2 3">
    <name type="scientific">Nitrosomonas communis</name>
    <dbReference type="NCBI Taxonomy" id="44574"/>
    <lineage>
        <taxon>Bacteria</taxon>
        <taxon>Pseudomonadati</taxon>
        <taxon>Pseudomonadota</taxon>
        <taxon>Betaproteobacteria</taxon>
        <taxon>Nitrosomonadales</taxon>
        <taxon>Nitrosomonadaceae</taxon>
        <taxon>Nitrosomonas</taxon>
    </lineage>
</organism>
<reference evidence="3" key="1">
    <citation type="submission" date="2016-10" db="EMBL/GenBank/DDBJ databases">
        <authorList>
            <person name="Varghese N."/>
            <person name="Submissions S."/>
        </authorList>
    </citation>
    <scope>NUCLEOTIDE SEQUENCE [LARGE SCALE GENOMIC DNA]</scope>
    <source>
        <strain evidence="3">Nm44</strain>
    </source>
</reference>
<dbReference type="Proteomes" id="UP000183287">
    <property type="component" value="Unassembled WGS sequence"/>
</dbReference>
<protein>
    <recommendedName>
        <fullName evidence="4">AI-2E family transporter</fullName>
    </recommendedName>
</protein>
<dbReference type="AlphaFoldDB" id="A0A1I4W3W3"/>
<feature type="transmembrane region" description="Helical" evidence="1">
    <location>
        <begin position="30"/>
        <end position="48"/>
    </location>
</feature>
<evidence type="ECO:0000313" key="2">
    <source>
        <dbReference type="EMBL" id="SFN08211.1"/>
    </source>
</evidence>
<name>A0A1I4W3W3_9PROT</name>
<evidence type="ECO:0008006" key="4">
    <source>
        <dbReference type="Google" id="ProtNLM"/>
    </source>
</evidence>
<accession>A0A1I4W3W3</accession>
<dbReference type="EMBL" id="FOUB01000098">
    <property type="protein sequence ID" value="SFN08211.1"/>
    <property type="molecule type" value="Genomic_DNA"/>
</dbReference>
<evidence type="ECO:0000313" key="3">
    <source>
        <dbReference type="Proteomes" id="UP000183287"/>
    </source>
</evidence>